<evidence type="ECO:0000256" key="2">
    <source>
        <dbReference type="ARBA" id="ARBA00022490"/>
    </source>
</evidence>
<dbReference type="PANTHER" id="PTHR10949">
    <property type="entry name" value="LIPOYL SYNTHASE"/>
    <property type="match status" value="1"/>
</dbReference>
<feature type="binding site" evidence="9">
    <location>
        <position position="69"/>
    </location>
    <ligand>
        <name>[4Fe-4S] cluster</name>
        <dbReference type="ChEBI" id="CHEBI:49883"/>
        <label>2</label>
        <note>4Fe-4S-S-AdoMet</note>
    </ligand>
</feature>
<dbReference type="EC" id="2.8.1.8" evidence="9"/>
<dbReference type="GO" id="GO:0051539">
    <property type="term" value="F:4 iron, 4 sulfur cluster binding"/>
    <property type="evidence" value="ECO:0007669"/>
    <property type="project" value="UniProtKB-UniRule"/>
</dbReference>
<evidence type="ECO:0000256" key="1">
    <source>
        <dbReference type="ARBA" id="ARBA00022485"/>
    </source>
</evidence>
<dbReference type="GO" id="GO:0009249">
    <property type="term" value="P:protein lipoylation"/>
    <property type="evidence" value="ECO:0007669"/>
    <property type="project" value="UniProtKB-UniRule"/>
</dbReference>
<dbReference type="SMART" id="SM00729">
    <property type="entry name" value="Elp3"/>
    <property type="match status" value="1"/>
</dbReference>
<dbReference type="PANTHER" id="PTHR10949:SF0">
    <property type="entry name" value="LIPOYL SYNTHASE, MITOCHONDRIAL"/>
    <property type="match status" value="1"/>
</dbReference>
<gene>
    <name evidence="9 11" type="primary">lipA</name>
    <name evidence="11" type="ORF">IAC44_00775</name>
</gene>
<protein>
    <recommendedName>
        <fullName evidence="9">Lipoyl synthase</fullName>
        <ecNumber evidence="9">2.8.1.8</ecNumber>
    </recommendedName>
    <alternativeName>
        <fullName evidence="9">Lip-syn</fullName>
        <shortName evidence="9">LS</shortName>
    </alternativeName>
    <alternativeName>
        <fullName evidence="9">Lipoate synthase</fullName>
    </alternativeName>
    <alternativeName>
        <fullName evidence="9">Lipoic acid synthase</fullName>
    </alternativeName>
    <alternativeName>
        <fullName evidence="9">Sulfur insertion protein LipA</fullName>
    </alternativeName>
</protein>
<evidence type="ECO:0000256" key="6">
    <source>
        <dbReference type="ARBA" id="ARBA00023004"/>
    </source>
</evidence>
<reference evidence="11" key="2">
    <citation type="journal article" date="2021" name="PeerJ">
        <title>Extensive microbial diversity within the chicken gut microbiome revealed by metagenomics and culture.</title>
        <authorList>
            <person name="Gilroy R."/>
            <person name="Ravi A."/>
            <person name="Getino M."/>
            <person name="Pursley I."/>
            <person name="Horton D.L."/>
            <person name="Alikhan N.F."/>
            <person name="Baker D."/>
            <person name="Gharbi K."/>
            <person name="Hall N."/>
            <person name="Watson M."/>
            <person name="Adriaenssens E.M."/>
            <person name="Foster-Nyarko E."/>
            <person name="Jarju S."/>
            <person name="Secka A."/>
            <person name="Antonio M."/>
            <person name="Oren A."/>
            <person name="Chaudhuri R.R."/>
            <person name="La Ragione R."/>
            <person name="Hildebrand F."/>
            <person name="Pallen M.J."/>
        </authorList>
    </citation>
    <scope>NUCLEOTIDE SEQUENCE</scope>
    <source>
        <strain evidence="11">1383</strain>
    </source>
</reference>
<dbReference type="InterPro" id="IPR058240">
    <property type="entry name" value="rSAM_sf"/>
</dbReference>
<dbReference type="PROSITE" id="PS51918">
    <property type="entry name" value="RADICAL_SAM"/>
    <property type="match status" value="1"/>
</dbReference>
<evidence type="ECO:0000256" key="9">
    <source>
        <dbReference type="HAMAP-Rule" id="MF_00206"/>
    </source>
</evidence>
<dbReference type="InterPro" id="IPR003698">
    <property type="entry name" value="Lipoyl_synth"/>
</dbReference>
<dbReference type="NCBIfam" id="TIGR00510">
    <property type="entry name" value="lipA"/>
    <property type="match status" value="1"/>
</dbReference>
<comment type="similarity">
    <text evidence="9">Belongs to the radical SAM superfamily. Lipoyl synthase family.</text>
</comment>
<evidence type="ECO:0000259" key="10">
    <source>
        <dbReference type="PROSITE" id="PS51918"/>
    </source>
</evidence>
<dbReference type="InterPro" id="IPR007197">
    <property type="entry name" value="rSAM"/>
</dbReference>
<feature type="domain" description="Radical SAM core" evidence="10">
    <location>
        <begin position="55"/>
        <end position="270"/>
    </location>
</feature>
<evidence type="ECO:0000256" key="5">
    <source>
        <dbReference type="ARBA" id="ARBA00022723"/>
    </source>
</evidence>
<dbReference type="SFLD" id="SFLDS00029">
    <property type="entry name" value="Radical_SAM"/>
    <property type="match status" value="1"/>
</dbReference>
<proteinExistence type="inferred from homology"/>
<comment type="catalytic activity">
    <reaction evidence="8 9">
        <text>[[Fe-S] cluster scaffold protein carrying a second [4Fe-4S](2+) cluster] + N(6)-octanoyl-L-lysyl-[protein] + 2 oxidized [2Fe-2S]-[ferredoxin] + 2 S-adenosyl-L-methionine + 4 H(+) = [[Fe-S] cluster scaffold protein] + N(6)-[(R)-dihydrolipoyl]-L-lysyl-[protein] + 4 Fe(3+) + 2 hydrogen sulfide + 2 5'-deoxyadenosine + 2 L-methionine + 2 reduced [2Fe-2S]-[ferredoxin]</text>
        <dbReference type="Rhea" id="RHEA:16585"/>
        <dbReference type="Rhea" id="RHEA-COMP:9928"/>
        <dbReference type="Rhea" id="RHEA-COMP:10000"/>
        <dbReference type="Rhea" id="RHEA-COMP:10001"/>
        <dbReference type="Rhea" id="RHEA-COMP:10475"/>
        <dbReference type="Rhea" id="RHEA-COMP:14568"/>
        <dbReference type="Rhea" id="RHEA-COMP:14569"/>
        <dbReference type="ChEBI" id="CHEBI:15378"/>
        <dbReference type="ChEBI" id="CHEBI:17319"/>
        <dbReference type="ChEBI" id="CHEBI:29034"/>
        <dbReference type="ChEBI" id="CHEBI:29919"/>
        <dbReference type="ChEBI" id="CHEBI:33722"/>
        <dbReference type="ChEBI" id="CHEBI:33737"/>
        <dbReference type="ChEBI" id="CHEBI:33738"/>
        <dbReference type="ChEBI" id="CHEBI:57844"/>
        <dbReference type="ChEBI" id="CHEBI:59789"/>
        <dbReference type="ChEBI" id="CHEBI:78809"/>
        <dbReference type="ChEBI" id="CHEBI:83100"/>
        <dbReference type="EC" id="2.8.1.8"/>
    </reaction>
</comment>
<feature type="binding site" evidence="9">
    <location>
        <position position="73"/>
    </location>
    <ligand>
        <name>[4Fe-4S] cluster</name>
        <dbReference type="ChEBI" id="CHEBI:49883"/>
        <label>2</label>
        <note>4Fe-4S-S-AdoMet</note>
    </ligand>
</feature>
<comment type="caution">
    <text evidence="11">The sequence shown here is derived from an EMBL/GenBank/DDBJ whole genome shotgun (WGS) entry which is preliminary data.</text>
</comment>
<dbReference type="SFLD" id="SFLDG01058">
    <property type="entry name" value="lipoyl_synthase_like"/>
    <property type="match status" value="1"/>
</dbReference>
<dbReference type="Pfam" id="PF04055">
    <property type="entry name" value="Radical_SAM"/>
    <property type="match status" value="1"/>
</dbReference>
<reference evidence="11" key="1">
    <citation type="submission" date="2020-10" db="EMBL/GenBank/DDBJ databases">
        <authorList>
            <person name="Gilroy R."/>
        </authorList>
    </citation>
    <scope>NUCLEOTIDE SEQUENCE</scope>
    <source>
        <strain evidence="11">1383</strain>
    </source>
</reference>
<dbReference type="AlphaFoldDB" id="A0A9D1H8H9"/>
<keyword evidence="4 9" id="KW-0949">S-adenosyl-L-methionine</keyword>
<dbReference type="FunFam" id="3.20.20.70:FF:000040">
    <property type="entry name" value="Lipoyl synthase"/>
    <property type="match status" value="1"/>
</dbReference>
<dbReference type="InterPro" id="IPR006638">
    <property type="entry name" value="Elp3/MiaA/NifB-like_rSAM"/>
</dbReference>
<dbReference type="NCBIfam" id="NF004019">
    <property type="entry name" value="PRK05481.1"/>
    <property type="match status" value="1"/>
</dbReference>
<evidence type="ECO:0000313" key="12">
    <source>
        <dbReference type="Proteomes" id="UP000824161"/>
    </source>
</evidence>
<comment type="subcellular location">
    <subcellularLocation>
        <location evidence="9">Cytoplasm</location>
    </subcellularLocation>
</comment>
<dbReference type="EMBL" id="DVLY01000017">
    <property type="protein sequence ID" value="HIT97351.1"/>
    <property type="molecule type" value="Genomic_DNA"/>
</dbReference>
<dbReference type="GO" id="GO:0016992">
    <property type="term" value="F:lipoate synthase activity"/>
    <property type="evidence" value="ECO:0007669"/>
    <property type="project" value="UniProtKB-UniRule"/>
</dbReference>
<dbReference type="Gene3D" id="3.20.20.70">
    <property type="entry name" value="Aldolase class I"/>
    <property type="match status" value="1"/>
</dbReference>
<evidence type="ECO:0000256" key="7">
    <source>
        <dbReference type="ARBA" id="ARBA00023014"/>
    </source>
</evidence>
<dbReference type="SFLD" id="SFLDF00271">
    <property type="entry name" value="lipoyl_synthase"/>
    <property type="match status" value="1"/>
</dbReference>
<dbReference type="SUPFAM" id="SSF102114">
    <property type="entry name" value="Radical SAM enzymes"/>
    <property type="match status" value="1"/>
</dbReference>
<feature type="binding site" evidence="9">
    <location>
        <position position="54"/>
    </location>
    <ligand>
        <name>[4Fe-4S] cluster</name>
        <dbReference type="ChEBI" id="CHEBI:49883"/>
        <label>1</label>
    </ligand>
</feature>
<evidence type="ECO:0000256" key="4">
    <source>
        <dbReference type="ARBA" id="ARBA00022691"/>
    </source>
</evidence>
<keyword evidence="5 9" id="KW-0479">Metal-binding</keyword>
<feature type="binding site" evidence="9">
    <location>
        <position position="43"/>
    </location>
    <ligand>
        <name>[4Fe-4S] cluster</name>
        <dbReference type="ChEBI" id="CHEBI:49883"/>
        <label>1</label>
    </ligand>
</feature>
<evidence type="ECO:0000256" key="8">
    <source>
        <dbReference type="ARBA" id="ARBA00047326"/>
    </source>
</evidence>
<comment type="pathway">
    <text evidence="9">Protein modification; protein lipoylation via endogenous pathway; protein N(6)-(lipoyl)lysine from octanoyl-[acyl-carrier-protein]: step 2/2.</text>
</comment>
<dbReference type="Proteomes" id="UP000824161">
    <property type="component" value="Unassembled WGS sequence"/>
</dbReference>
<keyword evidence="1 9" id="KW-0004">4Fe-4S</keyword>
<keyword evidence="7 9" id="KW-0411">Iron-sulfur</keyword>
<dbReference type="NCBIfam" id="NF009544">
    <property type="entry name" value="PRK12928.1"/>
    <property type="match status" value="1"/>
</dbReference>
<feature type="binding site" evidence="9">
    <location>
        <position position="281"/>
    </location>
    <ligand>
        <name>[4Fe-4S] cluster</name>
        <dbReference type="ChEBI" id="CHEBI:49883"/>
        <label>1</label>
    </ligand>
</feature>
<evidence type="ECO:0000313" key="11">
    <source>
        <dbReference type="EMBL" id="HIT97351.1"/>
    </source>
</evidence>
<feature type="binding site" evidence="9">
    <location>
        <position position="76"/>
    </location>
    <ligand>
        <name>[4Fe-4S] cluster</name>
        <dbReference type="ChEBI" id="CHEBI:49883"/>
        <label>2</label>
        <note>4Fe-4S-S-AdoMet</note>
    </ligand>
</feature>
<dbReference type="InterPro" id="IPR013785">
    <property type="entry name" value="Aldolase_TIM"/>
</dbReference>
<dbReference type="CDD" id="cd01335">
    <property type="entry name" value="Radical_SAM"/>
    <property type="match status" value="1"/>
</dbReference>
<keyword evidence="6 9" id="KW-0408">Iron</keyword>
<organism evidence="11 12">
    <name type="scientific">Candidatus Merdimorpha stercoravium</name>
    <dbReference type="NCBI Taxonomy" id="2840863"/>
    <lineage>
        <taxon>Bacteria</taxon>
        <taxon>Pseudomonadati</taxon>
        <taxon>Bacteroidota</taxon>
        <taxon>Flavobacteriia</taxon>
        <taxon>Flavobacteriales</taxon>
        <taxon>Candidatus Merdimorpha</taxon>
    </lineage>
</organism>
<dbReference type="HAMAP" id="MF_00206">
    <property type="entry name" value="Lipoyl_synth"/>
    <property type="match status" value="1"/>
</dbReference>
<keyword evidence="3 9" id="KW-0808">Transferase</keyword>
<dbReference type="PIRSF" id="PIRSF005963">
    <property type="entry name" value="Lipoyl_synth"/>
    <property type="match status" value="1"/>
</dbReference>
<keyword evidence="2 9" id="KW-0963">Cytoplasm</keyword>
<dbReference type="GO" id="GO:0046872">
    <property type="term" value="F:metal ion binding"/>
    <property type="evidence" value="ECO:0007669"/>
    <property type="project" value="UniProtKB-KW"/>
</dbReference>
<accession>A0A9D1H8H9</accession>
<evidence type="ECO:0000256" key="3">
    <source>
        <dbReference type="ARBA" id="ARBA00022679"/>
    </source>
</evidence>
<feature type="binding site" evidence="9">
    <location>
        <position position="48"/>
    </location>
    <ligand>
        <name>[4Fe-4S] cluster</name>
        <dbReference type="ChEBI" id="CHEBI:49883"/>
        <label>1</label>
    </ligand>
</feature>
<comment type="cofactor">
    <cofactor evidence="9">
        <name>[4Fe-4S] cluster</name>
        <dbReference type="ChEBI" id="CHEBI:49883"/>
    </cofactor>
    <text evidence="9">Binds 2 [4Fe-4S] clusters per subunit. One cluster is coordinated with 3 cysteines and an exchangeable S-adenosyl-L-methionine.</text>
</comment>
<dbReference type="GO" id="GO:0005737">
    <property type="term" value="C:cytoplasm"/>
    <property type="evidence" value="ECO:0007669"/>
    <property type="project" value="UniProtKB-SubCell"/>
</dbReference>
<sequence>MEKDREKTPHLRKPDWLKVRLGAGQGYSGVSGALGRGHLHTICQSGSCPNLGECWRAGTATLMILGDICTRSCRFCAVTTGRPLPPDPDEPMRVARAVREMNLRHAVITSVDRDDLPDGGASLWAETIRAVHAASPGTTLEALVPDFKGSRDDLRTVVEASAEVLSHNIETVRRLTPQVRVQARYDRSLEVLRTMKELGAPRTKSGLMLGLGETEQEVFQTLSDLRESGVDIVTIGQYLQPTRKHLPVQQYVHPDLFARYRRDALAMGFRYVQSGPLVRSSYHAAEQVFPLEPSER</sequence>
<comment type="function">
    <text evidence="9">Catalyzes the radical-mediated insertion of two sulfur atoms into the C-6 and C-8 positions of the octanoyl moiety bound to the lipoyl domains of lipoate-dependent enzymes, thereby converting the octanoylated domains into lipoylated derivatives.</text>
</comment>
<name>A0A9D1H8H9_9FLAO</name>